<protein>
    <submittedName>
        <fullName evidence="1">Uncharacterized protein</fullName>
    </submittedName>
</protein>
<gene>
    <name evidence="1" type="ORF">DSO57_1004347</name>
</gene>
<dbReference type="Proteomes" id="UP001165960">
    <property type="component" value="Unassembled WGS sequence"/>
</dbReference>
<evidence type="ECO:0000313" key="1">
    <source>
        <dbReference type="EMBL" id="KAJ9070755.1"/>
    </source>
</evidence>
<evidence type="ECO:0000313" key="2">
    <source>
        <dbReference type="Proteomes" id="UP001165960"/>
    </source>
</evidence>
<accession>A0ACC2T8D7</accession>
<reference evidence="1" key="1">
    <citation type="submission" date="2022-04" db="EMBL/GenBank/DDBJ databases">
        <title>Genome of the entomopathogenic fungus Entomophthora muscae.</title>
        <authorList>
            <person name="Elya C."/>
            <person name="Lovett B.R."/>
            <person name="Lee E."/>
            <person name="Macias A.M."/>
            <person name="Hajek A.E."/>
            <person name="De Bivort B.L."/>
            <person name="Kasson M.T."/>
            <person name="De Fine Licht H.H."/>
            <person name="Stajich J.E."/>
        </authorList>
    </citation>
    <scope>NUCLEOTIDE SEQUENCE</scope>
    <source>
        <strain evidence="1">Berkeley</strain>
    </source>
</reference>
<comment type="caution">
    <text evidence="1">The sequence shown here is derived from an EMBL/GenBank/DDBJ whole genome shotgun (WGS) entry which is preliminary data.</text>
</comment>
<name>A0ACC2T8D7_9FUNG</name>
<keyword evidence="2" id="KW-1185">Reference proteome</keyword>
<organism evidence="1 2">
    <name type="scientific">Entomophthora muscae</name>
    <dbReference type="NCBI Taxonomy" id="34485"/>
    <lineage>
        <taxon>Eukaryota</taxon>
        <taxon>Fungi</taxon>
        <taxon>Fungi incertae sedis</taxon>
        <taxon>Zoopagomycota</taxon>
        <taxon>Entomophthoromycotina</taxon>
        <taxon>Entomophthoromycetes</taxon>
        <taxon>Entomophthorales</taxon>
        <taxon>Entomophthoraceae</taxon>
        <taxon>Entomophthora</taxon>
    </lineage>
</organism>
<proteinExistence type="predicted"/>
<dbReference type="EMBL" id="QTSX02003561">
    <property type="protein sequence ID" value="KAJ9070755.1"/>
    <property type="molecule type" value="Genomic_DNA"/>
</dbReference>
<sequence length="241" mass="27539">MVAIASVTVFLLFTAIAYLGLGVGIYDSVIFWRSLDAVPSAKTTKKVPSLDIDFNIVNSSDNIKYFKNQLALLNYPGPGISEKVCESTIYFDKQIDLCFWIVKRELLVSDPYYPKLKNHCKHEKGCPLKQRVPVGIPARFYPKSGLASTIIPLKIDSSLAQYNSSQLFEVAYKPKIKRRLWIRSFFWQYKGAYILSSRPSVKFNFTFQWSSLLPSGKPKFIYADCQEVDIYFETCSDNAFL</sequence>